<accession>A0A5M3TCW6</accession>
<evidence type="ECO:0000313" key="2">
    <source>
        <dbReference type="Proteomes" id="UP000326169"/>
    </source>
</evidence>
<reference evidence="1 2" key="1">
    <citation type="journal article" date="2019" name="J Genomics">
        <title>The Draft Genome of a Hydrogen-producing Cyanobacterium, Arthrospira platensis NIES-46.</title>
        <authorList>
            <person name="Suzuki S."/>
            <person name="Yamaguchi H."/>
            <person name="Kawachi M."/>
        </authorList>
    </citation>
    <scope>NUCLEOTIDE SEQUENCE [LARGE SCALE GENOMIC DNA]</scope>
    <source>
        <strain evidence="1 2">NIES-46</strain>
    </source>
</reference>
<gene>
    <name evidence="1" type="ORF">NIES46_44790</name>
</gene>
<proteinExistence type="predicted"/>
<protein>
    <recommendedName>
        <fullName evidence="3">Polysaccharide pyruvyl transferase domain-containing protein</fullName>
    </recommendedName>
</protein>
<organism evidence="1 2">
    <name type="scientific">Limnospira platensis NIES-46</name>
    <dbReference type="NCBI Taxonomy" id="1236695"/>
    <lineage>
        <taxon>Bacteria</taxon>
        <taxon>Bacillati</taxon>
        <taxon>Cyanobacteriota</taxon>
        <taxon>Cyanophyceae</taxon>
        <taxon>Oscillatoriophycideae</taxon>
        <taxon>Oscillatoriales</taxon>
        <taxon>Sirenicapillariaceae</taxon>
        <taxon>Limnospira</taxon>
    </lineage>
</organism>
<dbReference type="Proteomes" id="UP000326169">
    <property type="component" value="Unassembled WGS sequence"/>
</dbReference>
<keyword evidence="2" id="KW-1185">Reference proteome</keyword>
<comment type="caution">
    <text evidence="1">The sequence shown here is derived from an EMBL/GenBank/DDBJ whole genome shotgun (WGS) entry which is preliminary data.</text>
</comment>
<evidence type="ECO:0008006" key="3">
    <source>
        <dbReference type="Google" id="ProtNLM"/>
    </source>
</evidence>
<sequence length="89" mass="10224">MDFHLGNRLHSIIIADILGVPNIGIQKFGSKIDNYLQKTGVLPQERRVDVLGEIGLDRMEKIFTQYQRPEAFIRNESEQVKKCLEIIGQ</sequence>
<evidence type="ECO:0000313" key="1">
    <source>
        <dbReference type="EMBL" id="GCE96407.1"/>
    </source>
</evidence>
<name>A0A5M3TCW6_LIMPL</name>
<dbReference type="EMBL" id="BIMW01000190">
    <property type="protein sequence ID" value="GCE96407.1"/>
    <property type="molecule type" value="Genomic_DNA"/>
</dbReference>